<evidence type="ECO:0000313" key="1">
    <source>
        <dbReference type="EMBL" id="MBB6559600.1"/>
    </source>
</evidence>
<name>A0A7X0PCW5_9BURK</name>
<sequence>MTNWDKAAVLALLAAENFCWIATRAPASIEPLALA</sequence>
<gene>
    <name evidence="1" type="ORF">HNP48_002267</name>
</gene>
<dbReference type="AlphaFoldDB" id="A0A7X0PCW5"/>
<comment type="caution">
    <text evidence="1">The sequence shown here is derived from an EMBL/GenBank/DDBJ whole genome shotgun (WGS) entry which is preliminary data.</text>
</comment>
<organism evidence="1 2">
    <name type="scientific">Acidovorax soli</name>
    <dbReference type="NCBI Taxonomy" id="592050"/>
    <lineage>
        <taxon>Bacteria</taxon>
        <taxon>Pseudomonadati</taxon>
        <taxon>Pseudomonadota</taxon>
        <taxon>Betaproteobacteria</taxon>
        <taxon>Burkholderiales</taxon>
        <taxon>Comamonadaceae</taxon>
        <taxon>Acidovorax</taxon>
    </lineage>
</organism>
<reference evidence="1 2" key="1">
    <citation type="submission" date="2020-08" db="EMBL/GenBank/DDBJ databases">
        <title>Functional genomics of gut bacteria from endangered species of beetles.</title>
        <authorList>
            <person name="Carlos-Shanley C."/>
        </authorList>
    </citation>
    <scope>NUCLEOTIDE SEQUENCE [LARGE SCALE GENOMIC DNA]</scope>
    <source>
        <strain evidence="1 2">S00198</strain>
    </source>
</reference>
<protein>
    <submittedName>
        <fullName evidence="1">Uncharacterized protein</fullName>
    </submittedName>
</protein>
<proteinExistence type="predicted"/>
<dbReference type="EMBL" id="JACHLK010000003">
    <property type="protein sequence ID" value="MBB6559600.1"/>
    <property type="molecule type" value="Genomic_DNA"/>
</dbReference>
<evidence type="ECO:0000313" key="2">
    <source>
        <dbReference type="Proteomes" id="UP000575083"/>
    </source>
</evidence>
<accession>A0A7X0PCW5</accession>
<keyword evidence="2" id="KW-1185">Reference proteome</keyword>
<dbReference type="Proteomes" id="UP000575083">
    <property type="component" value="Unassembled WGS sequence"/>
</dbReference>